<dbReference type="GeneID" id="90767642"/>
<dbReference type="AlphaFoldDB" id="A0A4P6V0I1"/>
<name>A0A4P6V0I1_9HYPH</name>
<dbReference type="GO" id="GO:0016645">
    <property type="term" value="F:oxidoreductase activity, acting on the CH-NH group of donors"/>
    <property type="evidence" value="ECO:0007669"/>
    <property type="project" value="InterPro"/>
</dbReference>
<dbReference type="Gene3D" id="3.40.50.150">
    <property type="entry name" value="Vaccinia Virus protein VP39"/>
    <property type="match status" value="1"/>
</dbReference>
<evidence type="ECO:0000313" key="2">
    <source>
        <dbReference type="EMBL" id="QBK30907.1"/>
    </source>
</evidence>
<dbReference type="InterPro" id="IPR047785">
    <property type="entry name" value="tRNA_MNMC2"/>
</dbReference>
<reference evidence="2 3" key="1">
    <citation type="journal article" date="2017" name="Int. J. Syst. Evol. Microbiol.">
        <title>Roseitalea porphyridii gen. nov., sp. nov., isolated from a red alga, and reclassification of Hoeflea suaedae Chung et al. 2013 as Pseudohoeflea suaedae gen. nov., comb. nov.</title>
        <authorList>
            <person name="Hyeon J.W."/>
            <person name="Jeong S.E."/>
            <person name="Baek K."/>
            <person name="Jeon C.O."/>
        </authorList>
    </citation>
    <scope>NUCLEOTIDE SEQUENCE [LARGE SCALE GENOMIC DNA]</scope>
    <source>
        <strain evidence="2 3">MA7-20</strain>
    </source>
</reference>
<gene>
    <name evidence="2" type="ORF">E0E05_10070</name>
</gene>
<feature type="domain" description="MnmC-like methyltransferase" evidence="1">
    <location>
        <begin position="124"/>
        <end position="239"/>
    </location>
</feature>
<accession>A0A4P6V0I1</accession>
<protein>
    <submittedName>
        <fullName evidence="2">5-methylaminomethyl-2-thiouridine methyltransferase</fullName>
    </submittedName>
</protein>
<organism evidence="2 3">
    <name type="scientific">Roseitalea porphyridii</name>
    <dbReference type="NCBI Taxonomy" id="1852022"/>
    <lineage>
        <taxon>Bacteria</taxon>
        <taxon>Pseudomonadati</taxon>
        <taxon>Pseudomonadota</taxon>
        <taxon>Alphaproteobacteria</taxon>
        <taxon>Hyphomicrobiales</taxon>
        <taxon>Ahrensiaceae</taxon>
        <taxon>Roseitalea</taxon>
    </lineage>
</organism>
<evidence type="ECO:0000259" key="1">
    <source>
        <dbReference type="Pfam" id="PF05430"/>
    </source>
</evidence>
<dbReference type="Pfam" id="PF05430">
    <property type="entry name" value="Methyltransf_30"/>
    <property type="match status" value="1"/>
</dbReference>
<dbReference type="PANTHER" id="PTHR39963">
    <property type="entry name" value="SLL0983 PROTEIN"/>
    <property type="match status" value="1"/>
</dbReference>
<keyword evidence="2" id="KW-0808">Transferase</keyword>
<dbReference type="PANTHER" id="PTHR39963:SF1">
    <property type="entry name" value="MNMC-LIKE METHYLTRANSFERASE DOMAIN-CONTAINING PROTEIN"/>
    <property type="match status" value="1"/>
</dbReference>
<dbReference type="Proteomes" id="UP000293719">
    <property type="component" value="Chromosome"/>
</dbReference>
<dbReference type="EMBL" id="CP036532">
    <property type="protein sequence ID" value="QBK30907.1"/>
    <property type="molecule type" value="Genomic_DNA"/>
</dbReference>
<dbReference type="KEGG" id="rpod:E0E05_10070"/>
<dbReference type="NCBIfam" id="NF033855">
    <property type="entry name" value="tRNA_MNMC2"/>
    <property type="match status" value="1"/>
</dbReference>
<dbReference type="SUPFAM" id="SSF53335">
    <property type="entry name" value="S-adenosyl-L-methionine-dependent methyltransferases"/>
    <property type="match status" value="1"/>
</dbReference>
<dbReference type="RefSeq" id="WP_131616591.1">
    <property type="nucleotide sequence ID" value="NZ_CP036532.1"/>
</dbReference>
<keyword evidence="2" id="KW-0489">Methyltransferase</keyword>
<dbReference type="InterPro" id="IPR008471">
    <property type="entry name" value="MnmC-like_methylTransf"/>
</dbReference>
<keyword evidence="3" id="KW-1185">Reference proteome</keyword>
<sequence>MTEREKRTLGDGLDRDELSWTDGDMPFSARFGDHFYAREDGRAETAHIFIGHNGLPDRWSEGGDFTIAELGFGTGLNALETWRQWIAARRPGARLHFHSFEAFPMQAAELRKAIGRWPDLLPLCDRLLAHWPALSTASTPWPLDEQTTLTVHVGDAPDRVTAWEGIADAWYLDGFAPARNPDMWSAELMDAVFARTAPGGSFATYTAAGWVRRNLRNAGFIVQKHPGFAGKREMMAGYRPS</sequence>
<dbReference type="InterPro" id="IPR029063">
    <property type="entry name" value="SAM-dependent_MTases_sf"/>
</dbReference>
<dbReference type="GO" id="GO:0032259">
    <property type="term" value="P:methylation"/>
    <property type="evidence" value="ECO:0007669"/>
    <property type="project" value="UniProtKB-KW"/>
</dbReference>
<dbReference type="GO" id="GO:0004808">
    <property type="term" value="F:tRNA (5-methylaminomethyl-2-thiouridylate)(34)-methyltransferase activity"/>
    <property type="evidence" value="ECO:0007669"/>
    <property type="project" value="InterPro"/>
</dbReference>
<proteinExistence type="predicted"/>
<evidence type="ECO:0000313" key="3">
    <source>
        <dbReference type="Proteomes" id="UP000293719"/>
    </source>
</evidence>
<dbReference type="OrthoDB" id="9786494at2"/>